<evidence type="ECO:0000313" key="4">
    <source>
        <dbReference type="Proteomes" id="UP000600139"/>
    </source>
</evidence>
<dbReference type="Pfam" id="PF03190">
    <property type="entry name" value="Thioredox_DsbH"/>
    <property type="match status" value="1"/>
</dbReference>
<accession>A0A934R6I7</accession>
<dbReference type="Proteomes" id="UP000600139">
    <property type="component" value="Unassembled WGS sequence"/>
</dbReference>
<keyword evidence="4" id="KW-1185">Reference proteome</keyword>
<protein>
    <submittedName>
        <fullName evidence="3">Thioredoxin domain-containing protein</fullName>
    </submittedName>
</protein>
<proteinExistence type="predicted"/>
<reference evidence="3" key="1">
    <citation type="submission" date="2021-01" db="EMBL/GenBank/DDBJ databases">
        <title>Modified the classification status of verrucomicrobia.</title>
        <authorList>
            <person name="Feng X."/>
        </authorList>
    </citation>
    <scope>NUCLEOTIDE SEQUENCE</scope>
    <source>
        <strain evidence="3">JCM 18052</strain>
    </source>
</reference>
<feature type="chain" id="PRO_5037734887" evidence="1">
    <location>
        <begin position="21"/>
        <end position="729"/>
    </location>
</feature>
<dbReference type="RefSeq" id="WP_200352801.1">
    <property type="nucleotide sequence ID" value="NZ_BAABHZ010000001.1"/>
</dbReference>
<feature type="signal peptide" evidence="1">
    <location>
        <begin position="1"/>
        <end position="20"/>
    </location>
</feature>
<dbReference type="PANTHER" id="PTHR42899:SF1">
    <property type="entry name" value="SPERMATOGENESIS-ASSOCIATED PROTEIN 20"/>
    <property type="match status" value="1"/>
</dbReference>
<dbReference type="SUPFAM" id="SSF52833">
    <property type="entry name" value="Thioredoxin-like"/>
    <property type="match status" value="1"/>
</dbReference>
<dbReference type="PANTHER" id="PTHR42899">
    <property type="entry name" value="SPERMATOGENESIS-ASSOCIATED PROTEIN 20"/>
    <property type="match status" value="1"/>
</dbReference>
<organism evidence="3 4">
    <name type="scientific">Luteolibacter yonseiensis</name>
    <dbReference type="NCBI Taxonomy" id="1144680"/>
    <lineage>
        <taxon>Bacteria</taxon>
        <taxon>Pseudomonadati</taxon>
        <taxon>Verrucomicrobiota</taxon>
        <taxon>Verrucomicrobiia</taxon>
        <taxon>Verrucomicrobiales</taxon>
        <taxon>Verrucomicrobiaceae</taxon>
        <taxon>Luteolibacter</taxon>
    </lineage>
</organism>
<dbReference type="EMBL" id="JAENIK010000012">
    <property type="protein sequence ID" value="MBK1817874.1"/>
    <property type="molecule type" value="Genomic_DNA"/>
</dbReference>
<feature type="domain" description="Spermatogenesis-associated protein 20-like TRX" evidence="2">
    <location>
        <begin position="61"/>
        <end position="205"/>
    </location>
</feature>
<dbReference type="PROSITE" id="PS51257">
    <property type="entry name" value="PROKAR_LIPOPROTEIN"/>
    <property type="match status" value="1"/>
</dbReference>
<dbReference type="GO" id="GO:0005975">
    <property type="term" value="P:carbohydrate metabolic process"/>
    <property type="evidence" value="ECO:0007669"/>
    <property type="project" value="InterPro"/>
</dbReference>
<comment type="caution">
    <text evidence="3">The sequence shown here is derived from an EMBL/GenBank/DDBJ whole genome shotgun (WGS) entry which is preliminary data.</text>
</comment>
<evidence type="ECO:0000313" key="3">
    <source>
        <dbReference type="EMBL" id="MBK1817874.1"/>
    </source>
</evidence>
<dbReference type="Gene3D" id="3.40.30.10">
    <property type="entry name" value="Glutaredoxin"/>
    <property type="match status" value="1"/>
</dbReference>
<evidence type="ECO:0000259" key="2">
    <source>
        <dbReference type="Pfam" id="PF03190"/>
    </source>
</evidence>
<keyword evidence="1" id="KW-0732">Signal</keyword>
<evidence type="ECO:0000256" key="1">
    <source>
        <dbReference type="SAM" id="SignalP"/>
    </source>
</evidence>
<dbReference type="InterPro" id="IPR036249">
    <property type="entry name" value="Thioredoxin-like_sf"/>
</dbReference>
<dbReference type="InterPro" id="IPR004879">
    <property type="entry name" value="Ssp411-like_TRX"/>
</dbReference>
<dbReference type="AlphaFoldDB" id="A0A934R6I7"/>
<gene>
    <name evidence="3" type="ORF">JIN84_19795</name>
</gene>
<name>A0A934R6I7_9BACT</name>
<dbReference type="InterPro" id="IPR024705">
    <property type="entry name" value="Ssp411"/>
</dbReference>
<dbReference type="SUPFAM" id="SSF48208">
    <property type="entry name" value="Six-hairpin glycosidases"/>
    <property type="match status" value="1"/>
</dbReference>
<sequence length="729" mass="78639">MKSRFPLGSSALAVVLCAIAAGSVSCRKPKEGGTAAPNVASRPVGTVDVSLTANNIGSLPGAFYQNQAASPIHWQPWTKETLGLAKAANRLIFAVVALPQQMGFQKVLSSLAADEKRVSEINSNYVPVLIDGDASREMGLLTADLCVEIKRGLQLPLFLWMSPEGNPVAWIPVDRNANVEELFAHSHTMVSRMWADDSSYVEKNSAMDNVNRRERFALRKNSKVMSQEPGPDSVRALRQLTSLYDPVSRNFDGTGGLFPAGALDLLATAAVHPGLSPEVRAKCLDTTRELLADLLPSAMFDPLEGGLFISRRGDSWALPSFSKNCATQARAAVALINAHRATGNAVALEKALDLIAFAEAAYQTPEGLFPIGVSEETPAAAWLWSEEDVEKALSPEDAAWWIKATGMKGLGNLPSESDPRREFFRSNSLGLAKSVPELAAEMGRTVEAFTPKFKAVREKLLSIRNGRIGTQTRDTASHAPTTLRMVSAYAAAFGATGNMKYREKAVSLLEKSRVAFSDGPRLRVFSKDAPESVGEGRAFLYSLALQAALDVSVITSDESWLAWSEDLASTAAELFTSAEFLKECPDDAKILDLPVTDLVMLFDDSTAGLISFAECRLAERQRPLATSFSQLATPLPTYAAERPILHTDLLQATIAREFKVTVVTGPDLSPEMKLATERISPRMVQKRPAKSRDEVPAGAAMVILSGGQTRVVSTPAALEEALLPLPEKS</sequence>
<dbReference type="InterPro" id="IPR008928">
    <property type="entry name" value="6-hairpin_glycosidase_sf"/>
</dbReference>